<dbReference type="SUPFAM" id="SSF51306">
    <property type="entry name" value="LexA/Signal peptidase"/>
    <property type="match status" value="1"/>
</dbReference>
<dbReference type="InterPro" id="IPR015927">
    <property type="entry name" value="Peptidase_S24_S26A/B/C"/>
</dbReference>
<protein>
    <submittedName>
        <fullName evidence="2">Error-prone repair protein UmuD</fullName>
    </submittedName>
</protein>
<sequence length="145" mass="15785">MNTVVRRLALSNHPIPLRFFTEVACGWPSPAGDYEETPLSLDELVNISAYSTFLVRARGDSMHPLIRDGDVLIVDKSADPLPGDVVVAVVAGDFTVKRLGNAGGRVALVPENRTMAPIIIGEDEQVEIWGVVTWNLHCLGRGRPK</sequence>
<dbReference type="InterPro" id="IPR039418">
    <property type="entry name" value="LexA-like"/>
</dbReference>
<reference evidence="2" key="2">
    <citation type="submission" date="2015-06" db="EMBL/GenBank/DDBJ databases">
        <title>Environmentally co-occuring mercury resistance plasmids are genetically and phenotypically diverse and confer variable context-dependent fitness effects.</title>
        <authorList>
            <person name="Hall J.P.J."/>
            <person name="Harrison E."/>
            <person name="Lilley A.K."/>
            <person name="Paterson S."/>
            <person name="Spiers A.J."/>
            <person name="Brockhurst M.A."/>
        </authorList>
    </citation>
    <scope>NUCLEOTIDE SEQUENCE [LARGE SCALE GENOMIC DNA]</scope>
    <source>
        <strain evidence="2">SBW25</strain>
        <plasmid evidence="2">pQBR57</plasmid>
    </source>
</reference>
<keyword evidence="2" id="KW-0614">Plasmid</keyword>
<dbReference type="RefSeq" id="WP_192963329.1">
    <property type="nucleotide sequence ID" value="NZ_LN713926.1"/>
</dbReference>
<dbReference type="InterPro" id="IPR050077">
    <property type="entry name" value="LexA_repressor"/>
</dbReference>
<dbReference type="Pfam" id="PF00717">
    <property type="entry name" value="Peptidase_S24"/>
    <property type="match status" value="1"/>
</dbReference>
<evidence type="ECO:0000259" key="1">
    <source>
        <dbReference type="Pfam" id="PF00717"/>
    </source>
</evidence>
<dbReference type="InterPro" id="IPR036286">
    <property type="entry name" value="LexA/Signal_pep-like_sf"/>
</dbReference>
<organism evidence="2">
    <name type="scientific">Pseudomonas fluorescens (strain SBW25)</name>
    <dbReference type="NCBI Taxonomy" id="216595"/>
    <lineage>
        <taxon>Bacteria</taxon>
        <taxon>Pseudomonadati</taxon>
        <taxon>Pseudomonadota</taxon>
        <taxon>Gammaproteobacteria</taxon>
        <taxon>Pseudomonadales</taxon>
        <taxon>Pseudomonadaceae</taxon>
        <taxon>Pseudomonas</taxon>
    </lineage>
</organism>
<dbReference type="AlphaFoldDB" id="A0A0G4E4H5"/>
<dbReference type="PANTHER" id="PTHR33516">
    <property type="entry name" value="LEXA REPRESSOR"/>
    <property type="match status" value="1"/>
</dbReference>
<dbReference type="Gene3D" id="2.10.109.10">
    <property type="entry name" value="Umud Fragment, subunit A"/>
    <property type="match status" value="1"/>
</dbReference>
<reference evidence="2" key="1">
    <citation type="submission" date="2014-12" db="EMBL/GenBank/DDBJ databases">
        <authorList>
            <person name="Hall J."/>
        </authorList>
    </citation>
    <scope>NUCLEOTIDE SEQUENCE [LARGE SCALE GENOMIC DNA]</scope>
    <source>
        <strain evidence="2">SBW25</strain>
        <plasmid evidence="2">pQBR57</plasmid>
    </source>
</reference>
<geneLocation type="plasmid" evidence="2">
    <name>pQBR57</name>
</geneLocation>
<dbReference type="PANTHER" id="PTHR33516:SF2">
    <property type="entry name" value="LEXA REPRESSOR-RELATED"/>
    <property type="match status" value="1"/>
</dbReference>
<dbReference type="NCBIfam" id="NF007621">
    <property type="entry name" value="PRK10276.1"/>
    <property type="match status" value="1"/>
</dbReference>
<gene>
    <name evidence="2" type="ORF">PQBR57_0182</name>
</gene>
<accession>A0A0G4E4H5</accession>
<proteinExistence type="predicted"/>
<feature type="domain" description="Peptidase S24/S26A/S26B/S26C" evidence="1">
    <location>
        <begin position="20"/>
        <end position="132"/>
    </location>
</feature>
<dbReference type="CDD" id="cd06529">
    <property type="entry name" value="S24_LexA-like"/>
    <property type="match status" value="1"/>
</dbReference>
<dbReference type="EMBL" id="LN713926">
    <property type="protein sequence ID" value="CEK42135.1"/>
    <property type="molecule type" value="Genomic_DNA"/>
</dbReference>
<name>A0A0G4E4H5_PSEFS</name>
<evidence type="ECO:0000313" key="2">
    <source>
        <dbReference type="EMBL" id="CEK42135.1"/>
    </source>
</evidence>